<dbReference type="SUPFAM" id="SSF53474">
    <property type="entry name" value="alpha/beta-Hydrolases"/>
    <property type="match status" value="1"/>
</dbReference>
<dbReference type="Gene3D" id="3.40.50.1820">
    <property type="entry name" value="alpha/beta hydrolase"/>
    <property type="match status" value="1"/>
</dbReference>
<dbReference type="FunFam" id="3.40.366.10:FF:000002">
    <property type="entry name" value="Probable polyketide synthase 2"/>
    <property type="match status" value="1"/>
</dbReference>
<dbReference type="SMART" id="SM00825">
    <property type="entry name" value="PKS_KS"/>
    <property type="match status" value="1"/>
</dbReference>
<feature type="domain" description="PKS/mFAS DH" evidence="12">
    <location>
        <begin position="919"/>
        <end position="1198"/>
    </location>
</feature>
<evidence type="ECO:0000259" key="12">
    <source>
        <dbReference type="PROSITE" id="PS52019"/>
    </source>
</evidence>
<dbReference type="InterPro" id="IPR049551">
    <property type="entry name" value="PKS_DH_C"/>
</dbReference>
<dbReference type="Pfam" id="PF21089">
    <property type="entry name" value="PKS_DH_N"/>
    <property type="match status" value="1"/>
</dbReference>
<dbReference type="SUPFAM" id="SSF53901">
    <property type="entry name" value="Thiolase-like"/>
    <property type="match status" value="1"/>
</dbReference>
<dbReference type="InterPro" id="IPR036736">
    <property type="entry name" value="ACP-like_sf"/>
</dbReference>
<evidence type="ECO:0000259" key="11">
    <source>
        <dbReference type="PROSITE" id="PS52004"/>
    </source>
</evidence>
<dbReference type="InterPro" id="IPR013968">
    <property type="entry name" value="PKS_KR"/>
</dbReference>
<dbReference type="InterPro" id="IPR014043">
    <property type="entry name" value="Acyl_transferase_dom"/>
</dbReference>
<dbReference type="GO" id="GO:0004312">
    <property type="term" value="F:fatty acid synthase activity"/>
    <property type="evidence" value="ECO:0007669"/>
    <property type="project" value="TreeGrafter"/>
</dbReference>
<dbReference type="SMART" id="SM00824">
    <property type="entry name" value="PKS_TE"/>
    <property type="match status" value="1"/>
</dbReference>
<dbReference type="Pfam" id="PF00975">
    <property type="entry name" value="Thioesterase"/>
    <property type="match status" value="1"/>
</dbReference>
<feature type="active site" description="Proton donor; for dehydratase activity" evidence="9">
    <location>
        <position position="1121"/>
    </location>
</feature>
<dbReference type="SUPFAM" id="SSF51735">
    <property type="entry name" value="NAD(P)-binding Rossmann-fold domains"/>
    <property type="match status" value="2"/>
</dbReference>
<keyword evidence="5" id="KW-0808">Transferase</keyword>
<comment type="caution">
    <text evidence="13">The sequence shown here is derived from an EMBL/GenBank/DDBJ whole genome shotgun (WGS) entry which is preliminary data.</text>
</comment>
<evidence type="ECO:0000256" key="1">
    <source>
        <dbReference type="ARBA" id="ARBA00001957"/>
    </source>
</evidence>
<dbReference type="Pfam" id="PF08990">
    <property type="entry name" value="Docking"/>
    <property type="match status" value="1"/>
</dbReference>
<feature type="region of interest" description="C-terminal hotdog fold" evidence="9">
    <location>
        <begin position="1061"/>
        <end position="1198"/>
    </location>
</feature>
<dbReference type="InterPro" id="IPR036291">
    <property type="entry name" value="NAD(P)-bd_dom_sf"/>
</dbReference>
<reference evidence="13 14" key="1">
    <citation type="submission" date="2020-08" db="EMBL/GenBank/DDBJ databases">
        <title>Genomic Encyclopedia of Type Strains, Phase III (KMG-III): the genomes of soil and plant-associated and newly described type strains.</title>
        <authorList>
            <person name="Whitman W."/>
        </authorList>
    </citation>
    <scope>NUCLEOTIDE SEQUENCE [LARGE SCALE GENOMIC DNA]</scope>
    <source>
        <strain evidence="13 14">CECT 3265</strain>
    </source>
</reference>
<dbReference type="PROSITE" id="PS50075">
    <property type="entry name" value="CARRIER"/>
    <property type="match status" value="1"/>
</dbReference>
<dbReference type="InterPro" id="IPR029058">
    <property type="entry name" value="AB_hydrolase_fold"/>
</dbReference>
<dbReference type="Pfam" id="PF00109">
    <property type="entry name" value="ketoacyl-synt"/>
    <property type="match status" value="1"/>
</dbReference>
<feature type="region of interest" description="N-terminal hotdog fold" evidence="9">
    <location>
        <begin position="919"/>
        <end position="1043"/>
    </location>
</feature>
<sequence length="2061" mass="215073">MPDDKKLVDYLKWVTADLHETRQRLREVESGRHEPVAIVGMACRLPGEVRSPEELWDLVASGGDAINSFPNDRGWDLDVLAADGQGGSATLESGFLYDLADFDPGFFGISPREAVAMDPQQRLLLEVSWEAMERAGIDPVSLRGTRTGVFVGTSDQDYVHLVLASQDDMGGYAGTGLAASVLSGRLSFTLGLEGPAVTVDTACSSSLVSLHLAAQALRNGECSLALAGGATVMATSANFAGFSQQGGLAPDGRCKSFSDAANGTAWSEGAGMLLVERLSDARRNGHPVLAVLRGSAVNQDGASNGLTAPNGPSQQRVIRQALASGGLSPADVDAVEAHGTGTTLGDPIEAQALLTTYGQDRERPLLLGSLKSNIGHTQAASGVAGVIKTVMAIQHGVLPRSLHLDTPSSHVDWDAGAVELLTDSRAWPETGRVRRAGVSSFGISGTNAHVILEQAPSDEDAAFDSVVEPGVVPWALSGKSAEALRGQAARLLSWLQEHPEARPADIGFSLATGRTAFEYRAVVPAADLAEAVDALTALAADEPTAAVVHGVVSGGKLAFLFSGQGSQRIGMGRELYERFPVFAEALDAVLARLDPALDRPLRDVMWADDPEPLNRTGFIQPALFAVEVALFRLLESWGVTPDFVAGHSIGEIAAAHVAGVFSLEDACRLVTARAGLMQALPTGGAMVALQATEEEVLPLLSDRLSLAAVNGPSSVVISGDEDAALEVAARLSAQGRKTSRLPVSHAAHSPLMDAVLDDFRAVVQGLSPRTPAIPVVSHLTGDVAVAEELCSVDYWVRHVREAVRFADGTRTLLKQGVTTFVELGPDAVLSALVQETLADETVVVVPVLRRNRPEELTAVTALAELHAGGVTVDWDAFFRGTGTRRVDLPTYAFQRERFWPTVSARGGDAAGLGLIPAEHPLLGAAMSVAGSDELLLTGTLSVATHPWLADHRVMGRITLPGTAFAELAVRAGDQAGCDRVAELTLDAPLVLAARGAVSVQVRVGEADESGRRAVTVHSRPTDAVDGDWTSHAHGVLVACEPTGGTEGADGLDDGVWPPKGAQPVDLADLYPRLDRAGLAYGPVFQGLRAAWRRDGEWYAEVSLTQEAASTGTFAIHPALLDGVVRAAGLLAAGDFDGGVVPGSWGGLTLHASGASTLRVRLAATDGDSLSFTAVDTAGAPVVSAESLTLRPLSGEQRVAVAAAGGQASLFGVEWAKVPTGSAPVAGTRWAIVGADELDLAYAMHRADESITGYGDTLAGAIGDSGVAPDVFLVPVVGDAADDGPASVRALTTWVLGLLQEWLADERLANSRLVFVTRGAIALDGEDVRDLAAASVWGLVRSAQTENPGSFLLVDLDDAFVSAAELPGLLTLDEQQLAVRANTVRVARMARLPERSPAGPAVDGGGPWAGRGTVLITGGTGGLGSGLARHLAAEHGVQRLLLVSRRGESAPGVAELRAELGALGAEVSVAACDVADRDAVAALVAGVPAEHPLTAVVHTAGVLDDAMLGSLTPELMERVLRPKVDAAWHLHEATRGLDLSAFVLYSSVSGVLGAPGQGNYAAANAFLDALVRHRRGLGLPGTSLAWGPWAEGSGMTGSLNKSDVERMSRSGMPPLSMEQGLALFDAAIGRAETPVVPARVNIAGLQVQQALPALWRDLVPAARRAATAGDRSAVTLRERLRGLETAEQASLFMEVVVGYAAGLLGHRDASAINPERRFLELGFDSLASVGLRNQLADVLGMRLPSSVVFDNETPVKLAGWLHTEFVNQHDPKAAPTAAGGARTAHHADETVEGLFFNAAKAGKLVEGMRLLRAVANTRPTFESPAELEELSAPVTLAEGPSTPRLVFVSAPGATGGVHQYARIAAHFRGKRHVSALPLMGFAPGEPLPATSEAAGRIVAESALHASDGEPFVLIGHSSGGSLAYQAAGVLEETWGVRPEAVVLLDTPSVRYEPGEGNDLDQTMRFYLADVDSPSVNLNSARMSAMAHWFMAMTSIEASPTTAPKLLVKCSLPCNGLIFDTSSVPVDEVRTIEADHLSLAKEHSALTARAIEEWVRALPAAGA</sequence>
<dbReference type="SMART" id="SM00823">
    <property type="entry name" value="PKS_PP"/>
    <property type="match status" value="1"/>
</dbReference>
<dbReference type="GO" id="GO:0033068">
    <property type="term" value="P:macrolide biosynthetic process"/>
    <property type="evidence" value="ECO:0007669"/>
    <property type="project" value="UniProtKB-ARBA"/>
</dbReference>
<dbReference type="InterPro" id="IPR020806">
    <property type="entry name" value="PKS_PP-bd"/>
</dbReference>
<dbReference type="InterPro" id="IPR014031">
    <property type="entry name" value="Ketoacyl_synth_C"/>
</dbReference>
<dbReference type="InterPro" id="IPR016039">
    <property type="entry name" value="Thiolase-like"/>
</dbReference>
<evidence type="ECO:0000256" key="2">
    <source>
        <dbReference type="ARBA" id="ARBA00004792"/>
    </source>
</evidence>
<dbReference type="InterPro" id="IPR020802">
    <property type="entry name" value="TesA-like"/>
</dbReference>
<organism evidence="13 14">
    <name type="scientific">Streptomyces netropsis</name>
    <name type="common">Streptoverticillium netropsis</name>
    <dbReference type="NCBI Taxonomy" id="55404"/>
    <lineage>
        <taxon>Bacteria</taxon>
        <taxon>Bacillati</taxon>
        <taxon>Actinomycetota</taxon>
        <taxon>Actinomycetes</taxon>
        <taxon>Kitasatosporales</taxon>
        <taxon>Streptomycetaceae</taxon>
        <taxon>Streptomyces</taxon>
    </lineage>
</organism>
<dbReference type="PROSITE" id="PS52019">
    <property type="entry name" value="PKS_MFAS_DH"/>
    <property type="match status" value="1"/>
</dbReference>
<dbReference type="SUPFAM" id="SSF55048">
    <property type="entry name" value="Probable ACP-binding domain of malonyl-CoA ACP transacylase"/>
    <property type="match status" value="1"/>
</dbReference>
<keyword evidence="3" id="KW-0596">Phosphopantetheine</keyword>
<evidence type="ECO:0000313" key="14">
    <source>
        <dbReference type="Proteomes" id="UP000556436"/>
    </source>
</evidence>
<dbReference type="Gene3D" id="3.40.50.720">
    <property type="entry name" value="NAD(P)-binding Rossmann-like Domain"/>
    <property type="match status" value="1"/>
</dbReference>
<dbReference type="InterPro" id="IPR050091">
    <property type="entry name" value="PKS_NRPS_Biosynth_Enz"/>
</dbReference>
<keyword evidence="4" id="KW-0597">Phosphoprotein</keyword>
<dbReference type="GO" id="GO:0006633">
    <property type="term" value="P:fatty acid biosynthetic process"/>
    <property type="evidence" value="ECO:0007669"/>
    <property type="project" value="InterPro"/>
</dbReference>
<comment type="pathway">
    <text evidence="2">Antibiotic biosynthesis.</text>
</comment>
<dbReference type="Pfam" id="PF22621">
    <property type="entry name" value="CurL-like_PKS_C"/>
    <property type="match status" value="1"/>
</dbReference>
<evidence type="ECO:0000256" key="8">
    <source>
        <dbReference type="ARBA" id="ARBA00023315"/>
    </source>
</evidence>
<dbReference type="PANTHER" id="PTHR43775:SF51">
    <property type="entry name" value="INACTIVE PHENOLPHTHIOCEROL SYNTHESIS POLYKETIDE SYNTHASE TYPE I PKS1-RELATED"/>
    <property type="match status" value="1"/>
</dbReference>
<dbReference type="Pfam" id="PF14765">
    <property type="entry name" value="PS-DH"/>
    <property type="match status" value="1"/>
</dbReference>
<evidence type="ECO:0000256" key="4">
    <source>
        <dbReference type="ARBA" id="ARBA00022553"/>
    </source>
</evidence>
<dbReference type="PROSITE" id="PS52004">
    <property type="entry name" value="KS3_2"/>
    <property type="match status" value="1"/>
</dbReference>
<keyword evidence="6" id="KW-0045">Antibiotic biosynthesis</keyword>
<keyword evidence="14" id="KW-1185">Reference proteome</keyword>
<evidence type="ECO:0000256" key="3">
    <source>
        <dbReference type="ARBA" id="ARBA00022450"/>
    </source>
</evidence>
<dbReference type="SMART" id="SM00826">
    <property type="entry name" value="PKS_DH"/>
    <property type="match status" value="1"/>
</dbReference>
<evidence type="ECO:0000256" key="5">
    <source>
        <dbReference type="ARBA" id="ARBA00022679"/>
    </source>
</evidence>
<feature type="active site" description="Proton acceptor; for dehydratase activity" evidence="9">
    <location>
        <position position="951"/>
    </location>
</feature>
<dbReference type="Gene3D" id="3.40.47.10">
    <property type="match status" value="1"/>
</dbReference>
<dbReference type="InterPro" id="IPR016035">
    <property type="entry name" value="Acyl_Trfase/lysoPLipase"/>
</dbReference>
<dbReference type="Gene3D" id="3.10.129.110">
    <property type="entry name" value="Polyketide synthase dehydratase"/>
    <property type="match status" value="1"/>
</dbReference>
<dbReference type="Pfam" id="PF22953">
    <property type="entry name" value="SpnB_Rossmann"/>
    <property type="match status" value="1"/>
</dbReference>
<dbReference type="SMART" id="SM00827">
    <property type="entry name" value="PKS_AT"/>
    <property type="match status" value="1"/>
</dbReference>
<dbReference type="InterPro" id="IPR042104">
    <property type="entry name" value="PKS_dehydratase_sf"/>
</dbReference>
<dbReference type="GO" id="GO:0031177">
    <property type="term" value="F:phosphopantetheine binding"/>
    <property type="evidence" value="ECO:0007669"/>
    <property type="project" value="InterPro"/>
</dbReference>
<dbReference type="SUPFAM" id="SSF47336">
    <property type="entry name" value="ACP-like"/>
    <property type="match status" value="1"/>
</dbReference>
<dbReference type="Gene3D" id="1.10.1200.10">
    <property type="entry name" value="ACP-like"/>
    <property type="match status" value="1"/>
</dbReference>
<evidence type="ECO:0000259" key="10">
    <source>
        <dbReference type="PROSITE" id="PS50075"/>
    </source>
</evidence>
<dbReference type="Gene3D" id="3.30.70.3290">
    <property type="match status" value="1"/>
</dbReference>
<evidence type="ECO:0000313" key="13">
    <source>
        <dbReference type="EMBL" id="MBB4885343.1"/>
    </source>
</evidence>
<dbReference type="GO" id="GO:0004315">
    <property type="term" value="F:3-oxoacyl-[acyl-carrier-protein] synthase activity"/>
    <property type="evidence" value="ECO:0007669"/>
    <property type="project" value="InterPro"/>
</dbReference>
<dbReference type="Pfam" id="PF00698">
    <property type="entry name" value="Acyl_transf_1"/>
    <property type="match status" value="1"/>
</dbReference>
<dbReference type="InterPro" id="IPR006162">
    <property type="entry name" value="Ppantetheine_attach_site"/>
</dbReference>
<dbReference type="InterPro" id="IPR014030">
    <property type="entry name" value="Ketoacyl_synth_N"/>
</dbReference>
<dbReference type="FunFam" id="3.40.47.10:FF:000019">
    <property type="entry name" value="Polyketide synthase type I"/>
    <property type="match status" value="1"/>
</dbReference>
<dbReference type="InterPro" id="IPR049552">
    <property type="entry name" value="PKS_DH_N"/>
</dbReference>
<dbReference type="InterPro" id="IPR001227">
    <property type="entry name" value="Ac_transferase_dom_sf"/>
</dbReference>
<gene>
    <name evidence="13" type="ORF">FHS38_001371</name>
</gene>
<dbReference type="PANTHER" id="PTHR43775">
    <property type="entry name" value="FATTY ACID SYNTHASE"/>
    <property type="match status" value="1"/>
</dbReference>
<dbReference type="CDD" id="cd08956">
    <property type="entry name" value="KR_3_FAS_SDR_x"/>
    <property type="match status" value="1"/>
</dbReference>
<dbReference type="CDD" id="cd00833">
    <property type="entry name" value="PKS"/>
    <property type="match status" value="1"/>
</dbReference>
<dbReference type="InterPro" id="IPR018201">
    <property type="entry name" value="Ketoacyl_synth_AS"/>
</dbReference>
<dbReference type="InterPro" id="IPR055123">
    <property type="entry name" value="SpnB-like_Rossmann"/>
</dbReference>
<dbReference type="Pfam" id="PF08659">
    <property type="entry name" value="KR"/>
    <property type="match status" value="1"/>
</dbReference>
<dbReference type="Gene3D" id="3.40.366.10">
    <property type="entry name" value="Malonyl-Coenzyme A Acyl Carrier Protein, domain 2"/>
    <property type="match status" value="1"/>
</dbReference>
<name>A0A7W7L928_STRNE</name>
<dbReference type="InterPro" id="IPR020841">
    <property type="entry name" value="PKS_Beta-ketoAc_synthase_dom"/>
</dbReference>
<protein>
    <submittedName>
        <fullName evidence="13">Polyene macrolide polyketide synthase</fullName>
    </submittedName>
</protein>
<dbReference type="InterPro" id="IPR016036">
    <property type="entry name" value="Malonyl_transacylase_ACP-bd"/>
</dbReference>
<dbReference type="EMBL" id="JACHJG010000002">
    <property type="protein sequence ID" value="MBB4885343.1"/>
    <property type="molecule type" value="Genomic_DNA"/>
</dbReference>
<dbReference type="PROSITE" id="PS00012">
    <property type="entry name" value="PHOSPHOPANTETHEINE"/>
    <property type="match status" value="1"/>
</dbReference>
<dbReference type="Proteomes" id="UP000556436">
    <property type="component" value="Unassembled WGS sequence"/>
</dbReference>
<dbReference type="InterPro" id="IPR049900">
    <property type="entry name" value="PKS_mFAS_DH"/>
</dbReference>
<proteinExistence type="predicted"/>
<dbReference type="PROSITE" id="PS00606">
    <property type="entry name" value="KS3_1"/>
    <property type="match status" value="1"/>
</dbReference>
<dbReference type="InterPro" id="IPR057326">
    <property type="entry name" value="KR_dom"/>
</dbReference>
<keyword evidence="8" id="KW-0012">Acyltransferase</keyword>
<dbReference type="SUPFAM" id="SSF52151">
    <property type="entry name" value="FabD/lysophospholipase-like"/>
    <property type="match status" value="1"/>
</dbReference>
<comment type="cofactor">
    <cofactor evidence="1">
        <name>pantetheine 4'-phosphate</name>
        <dbReference type="ChEBI" id="CHEBI:47942"/>
    </cofactor>
</comment>
<dbReference type="SMART" id="SM00822">
    <property type="entry name" value="PKS_KR"/>
    <property type="match status" value="1"/>
</dbReference>
<feature type="domain" description="Carrier" evidence="10">
    <location>
        <begin position="1689"/>
        <end position="1764"/>
    </location>
</feature>
<dbReference type="Pfam" id="PF02801">
    <property type="entry name" value="Ketoacyl-synt_C"/>
    <property type="match status" value="1"/>
</dbReference>
<accession>A0A7W7L928</accession>
<feature type="domain" description="Ketosynthase family 3 (KS3)" evidence="11">
    <location>
        <begin position="33"/>
        <end position="454"/>
    </location>
</feature>
<dbReference type="InterPro" id="IPR001031">
    <property type="entry name" value="Thioesterase"/>
</dbReference>
<evidence type="ECO:0000256" key="9">
    <source>
        <dbReference type="PROSITE-ProRule" id="PRU01363"/>
    </source>
</evidence>
<dbReference type="RefSeq" id="WP_184731768.1">
    <property type="nucleotide sequence ID" value="NZ_BMRW01000006.1"/>
</dbReference>
<dbReference type="InterPro" id="IPR020807">
    <property type="entry name" value="PKS_DH"/>
</dbReference>
<dbReference type="Pfam" id="PF00550">
    <property type="entry name" value="PP-binding"/>
    <property type="match status" value="1"/>
</dbReference>
<dbReference type="InterPro" id="IPR015083">
    <property type="entry name" value="NorB/c/GfsB-D-like_docking"/>
</dbReference>
<dbReference type="InterPro" id="IPR009081">
    <property type="entry name" value="PP-bd_ACP"/>
</dbReference>
<evidence type="ECO:0000256" key="7">
    <source>
        <dbReference type="ARBA" id="ARBA00023268"/>
    </source>
</evidence>
<keyword evidence="7" id="KW-0511">Multifunctional enzyme</keyword>
<evidence type="ECO:0000256" key="6">
    <source>
        <dbReference type="ARBA" id="ARBA00023194"/>
    </source>
</evidence>